<dbReference type="InterPro" id="IPR001360">
    <property type="entry name" value="Glyco_hydro_1"/>
</dbReference>
<keyword evidence="2" id="KW-0378">Hydrolase</keyword>
<accession>A0ABN9SYH1</accession>
<dbReference type="Gene3D" id="3.20.20.80">
    <property type="entry name" value="Glycosidases"/>
    <property type="match status" value="1"/>
</dbReference>
<keyword evidence="6" id="KW-1185">Reference proteome</keyword>
<name>A0ABN9SYH1_9DINO</name>
<feature type="region of interest" description="Disordered" evidence="4">
    <location>
        <begin position="563"/>
        <end position="649"/>
    </location>
</feature>
<evidence type="ECO:0000256" key="4">
    <source>
        <dbReference type="SAM" id="MobiDB-lite"/>
    </source>
</evidence>
<dbReference type="Pfam" id="PF00232">
    <property type="entry name" value="Glyco_hydro_1"/>
    <property type="match status" value="1"/>
</dbReference>
<evidence type="ECO:0000256" key="1">
    <source>
        <dbReference type="ARBA" id="ARBA00010838"/>
    </source>
</evidence>
<protein>
    <recommendedName>
        <fullName evidence="7">Beta-glucosidase</fullName>
    </recommendedName>
</protein>
<evidence type="ECO:0000256" key="3">
    <source>
        <dbReference type="ARBA" id="ARBA00023295"/>
    </source>
</evidence>
<dbReference type="Proteomes" id="UP001189429">
    <property type="component" value="Unassembled WGS sequence"/>
</dbReference>
<evidence type="ECO:0000313" key="6">
    <source>
        <dbReference type="Proteomes" id="UP001189429"/>
    </source>
</evidence>
<comment type="caution">
    <text evidence="5">The sequence shown here is derived from an EMBL/GenBank/DDBJ whole genome shotgun (WGS) entry which is preliminary data.</text>
</comment>
<gene>
    <name evidence="5" type="ORF">PCOR1329_LOCUS33697</name>
</gene>
<dbReference type="EMBL" id="CAUYUJ010014160">
    <property type="protein sequence ID" value="CAK0837520.1"/>
    <property type="molecule type" value="Genomic_DNA"/>
</dbReference>
<evidence type="ECO:0000256" key="2">
    <source>
        <dbReference type="ARBA" id="ARBA00022801"/>
    </source>
</evidence>
<comment type="similarity">
    <text evidence="1">Belongs to the glycosyl hydrolase 1 family.</text>
</comment>
<reference evidence="5" key="1">
    <citation type="submission" date="2023-10" db="EMBL/GenBank/DDBJ databases">
        <authorList>
            <person name="Chen Y."/>
            <person name="Shah S."/>
            <person name="Dougan E. K."/>
            <person name="Thang M."/>
            <person name="Chan C."/>
        </authorList>
    </citation>
    <scope>NUCLEOTIDE SEQUENCE [LARGE SCALE GENOMIC DNA]</scope>
</reference>
<evidence type="ECO:0000313" key="5">
    <source>
        <dbReference type="EMBL" id="CAK0837520.1"/>
    </source>
</evidence>
<dbReference type="PANTHER" id="PTHR10353">
    <property type="entry name" value="GLYCOSYL HYDROLASE"/>
    <property type="match status" value="1"/>
</dbReference>
<evidence type="ECO:0008006" key="7">
    <source>
        <dbReference type="Google" id="ProtNLM"/>
    </source>
</evidence>
<feature type="compositionally biased region" description="Polar residues" evidence="4">
    <location>
        <begin position="572"/>
        <end position="585"/>
    </location>
</feature>
<dbReference type="SUPFAM" id="SSF51445">
    <property type="entry name" value="(Trans)glycosidases"/>
    <property type="match status" value="1"/>
</dbReference>
<sequence>MLSMAWPCDARAYIDVRELQAALGALRQVVATIVTKGRSSSRHLQPAPRRWMVMVIAADVRPLIGWHRTGKRHRCGRELPVARALLKAKRRAEPTARALPFTPDIAAAMASLAAEARALDLSCLLLSSSEGLLWGGEAFADHAGKDAMEAVVTGQRSPVQLRIALGALAHGPAPRTFPAVATLARGRWACSMTARVYIEIAGPCAAWQACTVARFLKGCWMDSMGLKHYRLSISWSRLVPTGKVSDGVNEEGKKFYSDLIDALLAAGITPYVTLYHWDLPQGLLDPPRASAWWSRDADGRPSGEIVPDWLAYVEVCFSAFGDRVKHWITFNEPWSFTFLASGYGAAPGIDAFSNQVVGKACPETASATTNGGERPRSVSSASPLLRTLDCLGLPRYFASTSGGDTRPTDACAVRDLCQEAFDMYNSIADTETTDCGKRAMAANVTQAERELGRTLVQMLTSRHHAVGLHTRVNALLGMELIDFRDTQCMICENRTFLRGSHLRTKMATDTWLDLLRPSRWVLEKAYLGSAMPQLEQGVGGAEFRRHIPGANGAHCSWEVDRRMGVQPPPAQRGSQSPLLGSQSVAADQRKPSGEVSSQRVLSALAARSREPSRPHGARRRPPPCRAGGRLPGRGRPAAEARPATGAEGQVVQRCEHVPLREEPREGAQPAAAQALAAHARRAALLRWRRGAARRRAALFDAGLRAVALRFRWALGRWARGTVLTLSHYGNILNALLAGVQQAMVCFYTLTAYSVIALPVLSFGAKLDGPPPDWEKTEVAAIRKLFLRPGQWCCPDDLRCLQLLGFPKSLPDLRVRPVAAQCRVAHLEASGQGGLRATERGHIGLIALSWCSSTQRRSDAVQRALRGYPSKLSLTGGAPRPRPREIDAATRRGFQRAACRMTEPDGRAACGRACIITHSCGGCRAIPRPSAIVRQKFYRRWPRRRRRKFGQPCCSTFWKGWCTKRQMEQIGRTGCIFGCAGVDDSIEHCACYPADQLLDFLLLDQPPGSRTASDLIRRALRAAAVHKVHNFRRRATICTASMAREALLQAVVDLVAGHLQATRALGAAGRRLP</sequence>
<proteinExistence type="inferred from homology"/>
<feature type="compositionally biased region" description="Low complexity" evidence="4">
    <location>
        <begin position="625"/>
        <end position="648"/>
    </location>
</feature>
<dbReference type="PANTHER" id="PTHR10353:SF36">
    <property type="entry name" value="LP05116P"/>
    <property type="match status" value="1"/>
</dbReference>
<dbReference type="InterPro" id="IPR017853">
    <property type="entry name" value="GH"/>
</dbReference>
<organism evidence="5 6">
    <name type="scientific">Prorocentrum cordatum</name>
    <dbReference type="NCBI Taxonomy" id="2364126"/>
    <lineage>
        <taxon>Eukaryota</taxon>
        <taxon>Sar</taxon>
        <taxon>Alveolata</taxon>
        <taxon>Dinophyceae</taxon>
        <taxon>Prorocentrales</taxon>
        <taxon>Prorocentraceae</taxon>
        <taxon>Prorocentrum</taxon>
    </lineage>
</organism>
<keyword evidence="3" id="KW-0326">Glycosidase</keyword>